<proteinExistence type="predicted"/>
<sequence>MALPASPPSNERHISVCGMWYVCDICGEDLDEKEPVVALAGNASSTAFKAGFINPFGTAPASELWEAKYGKWQICRSYRSDCWEHFRPVRPGSVVHPDCLQVFMRNCSAEDALDRLYQTCVWRCVPWVGAKVPEVRLALRPVWRWLDSFLLCAENNGLPALRSLPHVALGIIMESLPRNHLFWRYVSALDLARRLSDSQLQPLRIVPLDRLVSWERGAAPELVSEDSSDTLPPVIRLTIDYEGLMRFERLAERPGFSRQRFDNRAFVVEEEDLFNTTVAKFKNGLLQLAMADSNDAKDPVLAFWDTPTPLNLNQHPIRPVPRGLWLTFHTIDLSAITGITLFLDGSSLFAIHPHTQSQPCAMSTYAAMKPHHTMLSWGPLVQRSDLGEWLVPNDRHRSWPSFLIRTRLSGEVVIGRNRESERHNYAYFLNASDQLPRTLVYSIRSQSSFLDTSVFAALNVDGVQAGRIEGRPAYPPADVHPTMQHSYAPLGNVARVRVFYLPNSRTCMGVLLYYDNGGQRALGQCRLHVYPSETYIRPSSIAFVKWPLSIPVGEWLSSMHSVEGICSLYQKHEARDARVQFNGTGRQDGRAWFHYAMTGTLDCWFTPSSMELSLTINERLIQ</sequence>
<dbReference type="EMBL" id="JAUEPN010000006">
    <property type="protein sequence ID" value="KAK3293661.1"/>
    <property type="molecule type" value="Genomic_DNA"/>
</dbReference>
<keyword evidence="2" id="KW-1185">Reference proteome</keyword>
<evidence type="ECO:0000313" key="2">
    <source>
        <dbReference type="Proteomes" id="UP001278766"/>
    </source>
</evidence>
<gene>
    <name evidence="1" type="ORF">B0H64DRAFT_434797</name>
</gene>
<organism evidence="1 2">
    <name type="scientific">Chaetomium fimeti</name>
    <dbReference type="NCBI Taxonomy" id="1854472"/>
    <lineage>
        <taxon>Eukaryota</taxon>
        <taxon>Fungi</taxon>
        <taxon>Dikarya</taxon>
        <taxon>Ascomycota</taxon>
        <taxon>Pezizomycotina</taxon>
        <taxon>Sordariomycetes</taxon>
        <taxon>Sordariomycetidae</taxon>
        <taxon>Sordariales</taxon>
        <taxon>Chaetomiaceae</taxon>
        <taxon>Chaetomium</taxon>
    </lineage>
</organism>
<accession>A0AAE0HDM3</accession>
<dbReference type="GeneID" id="87843051"/>
<name>A0AAE0HDM3_9PEZI</name>
<comment type="caution">
    <text evidence="1">The sequence shown here is derived from an EMBL/GenBank/DDBJ whole genome shotgun (WGS) entry which is preliminary data.</text>
</comment>
<reference evidence="1" key="1">
    <citation type="journal article" date="2023" name="Mol. Phylogenet. Evol.">
        <title>Genome-scale phylogeny and comparative genomics of the fungal order Sordariales.</title>
        <authorList>
            <person name="Hensen N."/>
            <person name="Bonometti L."/>
            <person name="Westerberg I."/>
            <person name="Brannstrom I.O."/>
            <person name="Guillou S."/>
            <person name="Cros-Aarteil S."/>
            <person name="Calhoun S."/>
            <person name="Haridas S."/>
            <person name="Kuo A."/>
            <person name="Mondo S."/>
            <person name="Pangilinan J."/>
            <person name="Riley R."/>
            <person name="LaButti K."/>
            <person name="Andreopoulos B."/>
            <person name="Lipzen A."/>
            <person name="Chen C."/>
            <person name="Yan M."/>
            <person name="Daum C."/>
            <person name="Ng V."/>
            <person name="Clum A."/>
            <person name="Steindorff A."/>
            <person name="Ohm R.A."/>
            <person name="Martin F."/>
            <person name="Silar P."/>
            <person name="Natvig D.O."/>
            <person name="Lalanne C."/>
            <person name="Gautier V."/>
            <person name="Ament-Velasquez S.L."/>
            <person name="Kruys A."/>
            <person name="Hutchinson M.I."/>
            <person name="Powell A.J."/>
            <person name="Barry K."/>
            <person name="Miller A.N."/>
            <person name="Grigoriev I.V."/>
            <person name="Debuchy R."/>
            <person name="Gladieux P."/>
            <person name="Hiltunen Thoren M."/>
            <person name="Johannesson H."/>
        </authorList>
    </citation>
    <scope>NUCLEOTIDE SEQUENCE</scope>
    <source>
        <strain evidence="1">CBS 168.71</strain>
    </source>
</reference>
<dbReference type="AlphaFoldDB" id="A0AAE0HDM3"/>
<protein>
    <submittedName>
        <fullName evidence="1">Uncharacterized protein</fullName>
    </submittedName>
</protein>
<dbReference type="Proteomes" id="UP001278766">
    <property type="component" value="Unassembled WGS sequence"/>
</dbReference>
<reference evidence="1" key="2">
    <citation type="submission" date="2023-06" db="EMBL/GenBank/DDBJ databases">
        <authorList>
            <consortium name="Lawrence Berkeley National Laboratory"/>
            <person name="Haridas S."/>
            <person name="Hensen N."/>
            <person name="Bonometti L."/>
            <person name="Westerberg I."/>
            <person name="Brannstrom I.O."/>
            <person name="Guillou S."/>
            <person name="Cros-Aarteil S."/>
            <person name="Calhoun S."/>
            <person name="Kuo A."/>
            <person name="Mondo S."/>
            <person name="Pangilinan J."/>
            <person name="Riley R."/>
            <person name="Labutti K."/>
            <person name="Andreopoulos B."/>
            <person name="Lipzen A."/>
            <person name="Chen C."/>
            <person name="Yanf M."/>
            <person name="Daum C."/>
            <person name="Ng V."/>
            <person name="Clum A."/>
            <person name="Steindorff A."/>
            <person name="Ohm R."/>
            <person name="Martin F."/>
            <person name="Silar P."/>
            <person name="Natvig D."/>
            <person name="Lalanne C."/>
            <person name="Gautier V."/>
            <person name="Ament-Velasquez S.L."/>
            <person name="Kruys A."/>
            <person name="Hutchinson M.I."/>
            <person name="Powell A.J."/>
            <person name="Barry K."/>
            <person name="Miller A.N."/>
            <person name="Grigoriev I.V."/>
            <person name="Debuchy R."/>
            <person name="Gladieux P."/>
            <person name="Thoren M.H."/>
            <person name="Johannesson H."/>
        </authorList>
    </citation>
    <scope>NUCLEOTIDE SEQUENCE</scope>
    <source>
        <strain evidence="1">CBS 168.71</strain>
    </source>
</reference>
<evidence type="ECO:0000313" key="1">
    <source>
        <dbReference type="EMBL" id="KAK3293661.1"/>
    </source>
</evidence>
<dbReference type="RefSeq" id="XP_062657175.1">
    <property type="nucleotide sequence ID" value="XM_062806103.1"/>
</dbReference>